<name>A0AA39QXY7_9LECA</name>
<keyword evidence="3" id="KW-1185">Reference proteome</keyword>
<evidence type="ECO:0000313" key="3">
    <source>
        <dbReference type="Proteomes" id="UP001166286"/>
    </source>
</evidence>
<comment type="caution">
    <text evidence="2">The sequence shown here is derived from an EMBL/GenBank/DDBJ whole genome shotgun (WGS) entry which is preliminary data.</text>
</comment>
<protein>
    <recommendedName>
        <fullName evidence="4">Peptidase S8/S53 domain-containing protein</fullName>
    </recommendedName>
</protein>
<accession>A0AA39QXY7</accession>
<dbReference type="InterPro" id="IPR036852">
    <property type="entry name" value="Peptidase_S8/S53_dom_sf"/>
</dbReference>
<evidence type="ECO:0000256" key="1">
    <source>
        <dbReference type="SAM" id="MobiDB-lite"/>
    </source>
</evidence>
<dbReference type="Proteomes" id="UP001166286">
    <property type="component" value="Unassembled WGS sequence"/>
</dbReference>
<evidence type="ECO:0000313" key="2">
    <source>
        <dbReference type="EMBL" id="KAK0509768.1"/>
    </source>
</evidence>
<feature type="region of interest" description="Disordered" evidence="1">
    <location>
        <begin position="174"/>
        <end position="220"/>
    </location>
</feature>
<sequence length="518" mass="59400">MVRNRKAARPAKLQPIWPTLSLDALLRDIGQKLRRNYKLLLALNLSHALRMYHAGMQSEWTSRDIFFLFDLPNYKRGSENIELADSRKFSLLVAFGKLLLEIALGRPVEDSEIHFRPDVALLAIVEEENYELSEINDDYDDNEDREDCEELDEESQCREVLFTAVENLEEARIQAFPRREGRQKDRREDPNHPLELEVSESIQSQSPPQKLNKTPVANSEASLPVATPANLPNIVHSGSLSRLFDDKRLGISEADPRSKLAKCFFHQAEEFHTKEIIPLPNDPKIRIAILDTGVDETSTFFRGVRSTTIFRWRAKKRHLWPRHKRGCLGAKDSPRSRSLHRKYITWPGGSWDRANRRGKAENDGLIIFAAASNDGGNTRRAFPARMDKVLYIHASDGHGNPSVLHPSAKLDREKFSTLGVAVESIWEKGVYLSGTSYTTPVAASFAANVLRYVQHCSELTKHRKKAFSRVGMKNILLAMSDFRFQYDYVTPWRRMWDEEATKYDVSSKIKEALKDDRR</sequence>
<dbReference type="GO" id="GO:0006508">
    <property type="term" value="P:proteolysis"/>
    <property type="evidence" value="ECO:0007669"/>
    <property type="project" value="InterPro"/>
</dbReference>
<feature type="compositionally biased region" description="Basic and acidic residues" evidence="1">
    <location>
        <begin position="174"/>
        <end position="195"/>
    </location>
</feature>
<dbReference type="EMBL" id="JAFEKC020000018">
    <property type="protein sequence ID" value="KAK0509768.1"/>
    <property type="molecule type" value="Genomic_DNA"/>
</dbReference>
<gene>
    <name evidence="2" type="ORF">JMJ35_008162</name>
</gene>
<dbReference type="Gene3D" id="3.40.50.200">
    <property type="entry name" value="Peptidase S8/S53 domain"/>
    <property type="match status" value="1"/>
</dbReference>
<feature type="compositionally biased region" description="Polar residues" evidence="1">
    <location>
        <begin position="200"/>
        <end position="220"/>
    </location>
</feature>
<dbReference type="GO" id="GO:0004252">
    <property type="term" value="F:serine-type endopeptidase activity"/>
    <property type="evidence" value="ECO:0007669"/>
    <property type="project" value="InterPro"/>
</dbReference>
<dbReference type="SUPFAM" id="SSF52743">
    <property type="entry name" value="Subtilisin-like"/>
    <property type="match status" value="1"/>
</dbReference>
<dbReference type="CDD" id="cd00306">
    <property type="entry name" value="Peptidases_S8_S53"/>
    <property type="match status" value="1"/>
</dbReference>
<evidence type="ECO:0008006" key="4">
    <source>
        <dbReference type="Google" id="ProtNLM"/>
    </source>
</evidence>
<dbReference type="AlphaFoldDB" id="A0AA39QXY7"/>
<reference evidence="2" key="1">
    <citation type="submission" date="2023-03" db="EMBL/GenBank/DDBJ databases">
        <title>Complete genome of Cladonia borealis.</title>
        <authorList>
            <person name="Park H."/>
        </authorList>
    </citation>
    <scope>NUCLEOTIDE SEQUENCE</scope>
    <source>
        <strain evidence="2">ANT050790</strain>
    </source>
</reference>
<organism evidence="2 3">
    <name type="scientific">Cladonia borealis</name>
    <dbReference type="NCBI Taxonomy" id="184061"/>
    <lineage>
        <taxon>Eukaryota</taxon>
        <taxon>Fungi</taxon>
        <taxon>Dikarya</taxon>
        <taxon>Ascomycota</taxon>
        <taxon>Pezizomycotina</taxon>
        <taxon>Lecanoromycetes</taxon>
        <taxon>OSLEUM clade</taxon>
        <taxon>Lecanoromycetidae</taxon>
        <taxon>Lecanorales</taxon>
        <taxon>Lecanorineae</taxon>
        <taxon>Cladoniaceae</taxon>
        <taxon>Cladonia</taxon>
    </lineage>
</organism>
<proteinExistence type="predicted"/>